<evidence type="ECO:0008006" key="4">
    <source>
        <dbReference type="Google" id="ProtNLM"/>
    </source>
</evidence>
<dbReference type="PANTHER" id="PTHR11786:SF0">
    <property type="entry name" value="ARYLAMINE N-ACETYLTRANSFERASE 4-RELATED"/>
    <property type="match status" value="1"/>
</dbReference>
<proteinExistence type="inferred from homology"/>
<evidence type="ECO:0000313" key="3">
    <source>
        <dbReference type="Proteomes" id="UP001358417"/>
    </source>
</evidence>
<accession>A0AAV9NWJ7</accession>
<dbReference type="AlphaFoldDB" id="A0AAV9NWJ7"/>
<dbReference type="PANTHER" id="PTHR11786">
    <property type="entry name" value="N-HYDROXYARYLAMINE O-ACETYLTRANSFERASE"/>
    <property type="match status" value="1"/>
</dbReference>
<comment type="caution">
    <text evidence="2">The sequence shown here is derived from an EMBL/GenBank/DDBJ whole genome shotgun (WGS) entry which is preliminary data.</text>
</comment>
<dbReference type="InterPro" id="IPR038765">
    <property type="entry name" value="Papain-like_cys_pep_sf"/>
</dbReference>
<dbReference type="EMBL" id="JAVRRD010000001">
    <property type="protein sequence ID" value="KAK5065408.1"/>
    <property type="molecule type" value="Genomic_DNA"/>
</dbReference>
<dbReference type="InterPro" id="IPR001447">
    <property type="entry name" value="Arylamine_N-AcTrfase"/>
</dbReference>
<evidence type="ECO:0000313" key="2">
    <source>
        <dbReference type="EMBL" id="KAK5065408.1"/>
    </source>
</evidence>
<dbReference type="SUPFAM" id="SSF54001">
    <property type="entry name" value="Cysteine proteinases"/>
    <property type="match status" value="1"/>
</dbReference>
<reference evidence="2 3" key="1">
    <citation type="submission" date="2023-08" db="EMBL/GenBank/DDBJ databases">
        <title>Black Yeasts Isolated from many extreme environments.</title>
        <authorList>
            <person name="Coleine C."/>
            <person name="Stajich J.E."/>
            <person name="Selbmann L."/>
        </authorList>
    </citation>
    <scope>NUCLEOTIDE SEQUENCE [LARGE SCALE GENOMIC DNA]</scope>
    <source>
        <strain evidence="2 3">CCFEE 5792</strain>
    </source>
</reference>
<dbReference type="RefSeq" id="XP_064712732.1">
    <property type="nucleotide sequence ID" value="XM_064844872.1"/>
</dbReference>
<evidence type="ECO:0000256" key="1">
    <source>
        <dbReference type="ARBA" id="ARBA00006547"/>
    </source>
</evidence>
<organism evidence="2 3">
    <name type="scientific">Exophiala bonariae</name>
    <dbReference type="NCBI Taxonomy" id="1690606"/>
    <lineage>
        <taxon>Eukaryota</taxon>
        <taxon>Fungi</taxon>
        <taxon>Dikarya</taxon>
        <taxon>Ascomycota</taxon>
        <taxon>Pezizomycotina</taxon>
        <taxon>Eurotiomycetes</taxon>
        <taxon>Chaetothyriomycetidae</taxon>
        <taxon>Chaetothyriales</taxon>
        <taxon>Herpotrichiellaceae</taxon>
        <taxon>Exophiala</taxon>
    </lineage>
</organism>
<dbReference type="Gene3D" id="3.30.2140.20">
    <property type="match status" value="1"/>
</dbReference>
<gene>
    <name evidence="2" type="ORF">LTR84_001246</name>
</gene>
<name>A0AAV9NWJ7_9EURO</name>
<protein>
    <recommendedName>
        <fullName evidence="4">Arylamine N-acetyltransferase</fullName>
    </recommendedName>
</protein>
<dbReference type="InterPro" id="IPR053710">
    <property type="entry name" value="Arylamine_NAT_domain_sf"/>
</dbReference>
<dbReference type="GeneID" id="89969468"/>
<comment type="similarity">
    <text evidence="1">Belongs to the arylamine N-acetyltransferase family.</text>
</comment>
<dbReference type="GO" id="GO:0016407">
    <property type="term" value="F:acetyltransferase activity"/>
    <property type="evidence" value="ECO:0007669"/>
    <property type="project" value="InterPro"/>
</dbReference>
<keyword evidence="3" id="KW-1185">Reference proteome</keyword>
<dbReference type="Pfam" id="PF00797">
    <property type="entry name" value="Acetyltransf_2"/>
    <property type="match status" value="1"/>
</dbReference>
<dbReference type="Proteomes" id="UP001358417">
    <property type="component" value="Unassembled WGS sequence"/>
</dbReference>
<sequence>MANIVSIGDTRYLVDVGYGADGPSQPLPLVSGTSRGGLPGQDISLRHECLSQHQDPVQRVWIYATRKDFGSWNDVYHFAETEFFPADFDVLNYYNMNLSSFAKTIVVQRFLLEEDTAEENPCGFLLLIRDQLFLRKDGGQETLEIFRTEDQRLRAFQQYFNIVLTQEQAEAIRGAPSELKERIQTEGEG</sequence>